<comment type="caution">
    <text evidence="11">The sequence shown here is derived from an EMBL/GenBank/DDBJ whole genome shotgun (WGS) entry which is preliminary data.</text>
</comment>
<name>A0A9W4XVM9_9PLEO</name>
<sequence>MAATGGLDTVLQELYFHVALPRNVPGREAHNLFEVDAALLDRLVEAAKLLTTRVPVQHHTAVDAVRLSLVCSKSMNVEGKIDKTLFTKELGGMSPNQALVLYVTEQNAALLLYKKTNSDLTVEAFEASAANESVCAAESALQWDFPGQAVCLPRGVYMDASFQDSFARFLEQSSIESVKQFSAVTFKAAAPLPEVRDTTDPSLVTGLLMTILRSVGHNHAVHTLRKRVRDTVSFREARKPWRRSPFYLVLRVTIQRHLIHLLGAMTGRLYYKIIMCIFISQLMEATLDIIPHEDTHFLMQKLGRRLAKLEDEYQGTSASHDLHSSLLQGLRPQFEKSLSNVNNRLTQHWKLFQAKTQRVIKEIPYFAKEHELKVQLSSSGPHLWRILSSTGTAHHTPLHSSLDLLRQHAASVEKAQPLRKIANRCIDIARFERDEVLSVDHALPSTDPADDCRNLASTINSYMLKVGPVFDGYSNLKSQFILNVIELWVDMDQQAVRCFPLLGRYHPGIDPILLDDLELLSLDEMIRVQNAQAYLSRRCLPLAGGPVKTIFDPPAEDTFAVAYFDMSPELQQLRQRIDVDSAILRLRKEDEWRALKAEHERLMQLIAESTCAYHTIVTPEGALIQEHVKGCIKHKYKWQAKQIKIRIFENPLPAFEPAAKTVVFELRCPKTLASYRDATWSIISTFAFGRSNPLENIPILRNYPSLQQYATASKSAVTLGSSTKSHLDCHYKESTFPVALHHVCRPCGLTYDYYDVVSKTWTQREGAGSLSRHFVLNLPRQSPYRSLQLTNGSWPSSNAILASQTKCPPDLNVHEFMAWQSLLSGTHSRWLCLLREMGATNLNFSSESSWAIIVKLILQVGPSSTGDLLRDAHHVFNDRAFCSNLVDQVEYRLGTLRRNWREQLQMDILISILLKACSLCPDRRSRYKARELLDTCREITWEWCVMLQSLEHHGSNDTTLFAAWAAILCKRTFQGLEDLASELSSMALKYFVGASVLLQENLTGDIEHTPHSLCSQVLNDTLFTYEHREIIQTAILANQGAFLSAMNDIWPVLPEYLARQPLVEPLSEGYWIQVSMRSNESNNAHFIHYNIQHGDLLINGKQAGTLPAQYRANPYIEKLFGTHNLRVLPSSQLGMSLYIKRRMPKGYNVHLGLREGIHVIRATREGSTFELIASHHFYGANASDLPAPLIENCWHWLDIYTGIMEIRQDNPWKSKDGNWKVDVRTRTVYRRGSVLVDPKSDLAALIAQNFWFFEYPKNIVVYQPAQKPDKPRPHLAIELKRLELNFHVNNRRLLECRQLKAEIAPSYLQDAGVWYGLKSKIVLQTVGNERQRSLLVPTGPMKYAKFNQHVITTVDNDGSYMRYEINEVLGRLECPAEPRLLYFKALWHAYTSYFLPDPLTGRTGKEEALSFLQSGLCMPWTYLSSVSTQYLIDIAQMTPKRTYYPSTLKSMESVSWNPRLTTTIQDDRYRAAVEKICHRSEDLRLFDTGVDEPAPTQCPEGNVQLEGRAVRRSDLRSTPGSATFYRSRDGFDTSQERINVAEISRLLAGWSSKIPCTPDLASALQKYPIIGGNIGEFQRVQLFDFITTDMGENWGSLVNSALQAGPDDRYRLIFLFAAIAYSTDADMSLLRPLVSYSLIPELKDIPHPKHASYVRFNPGEVLAIKDMTESMKPARMPYNPIPQTQDNKGQVGQLALRRIQHEENTLKACGELASSIRKFWPHTELNSENLPAVDEKLIDAEKALELIQPEFTRLSHNHVFEEYLSRVQIIMLEHDVKRSSDGSECVDQPTQPPPKLLPHHPTPSCSTRQTTLRNLLLNPEVRILWTTPNLNEFTNLFADTTNSSKGNKHQPWTKSSVQTDDTLHFKPMAEGKMAGEDSSTKTLRHIVQGLRRSDSPMQEQYASELEQSIDSLVRLNEKPSLKPPPFKPTELRRKIKSAEQDCHQMYYNICQAVESGDQRAAWLKYAGLWPRVTRLSLLAELSSKITSDLGKDVKEALVAFGIKIAVLQRLLRIEDASGKNKKQQLDDELANSGHTNWLPLNRPDWLLLEIDNNFMLRAEQVEVAEATIMPSSRQNSVVQLLMGKGKTSCILPMVAAVLADKSNLLRIVVPRPLLLQSAQVMQIKLGSLLDREIMHIPFSRKTPTNDIMLGKYFHMQSELRKNGGVLMTLPEHILSYKLSGMQRLCDARLDEGTKMIKFQGWLDRHARDVLDECDVSLAIRTQLIYPSGSQTTVDGHPLRWQCIQAVLRLIHLYLPVLERQFPHSIEVVEKAEGDFPLIYLLREDVQVYLVDSLVQDICNGQLSSLPCAEIPLSGQEHIRNFISCPMVSPQTYRRVKSLFRDKLHLMKVLYHLRGLFVHRILLSSLKKRWNVQYGLHPDRDPIAVPYHAKGVPSMTSEWGHPDVAIILTCLSFYYQGLSLPQFKQSFEQLTKTDEPSIEFEKWITQDLPENLRDFNSINVEDYSQLVELHRHVRLNMYLLDFYLNNFVFPKHAKQFAMKLQASGWDLILGDPTSSSRCQTTGFSGTNDSRHQLPMTISQNNELEDLSHTNAEVLSYLLAERNRDYILAVNGRERFSETDLLRKLREVGIRILIDAGAQILEHSNADLAAAWLKVDTEAAAAVYFDSFHRPLVRYRKGKSLPLVATTFAENLENCVVYLDESHCRGTDLKLPICARAALTLGPHVTKDGVAQAAMRLRLLGTSQSVTFFAPPEVHQGILDMRDPDQQDPVHSENDVHSEDVIAWLLQQSCHAIEQLEPLYCMQGNTYLQHAQAKINNPRFLDWEHQRARYLGIIQSKEVQTLQQLYEPKRLHRVNGDEFTTLRPALRKFAKDLEGRKQNFQDKGSAVHSSALEEVEQEREVEHEVENVREVQIPTHYAALKIPGLHKDIRDFVRSGIANPSSEAYHPIFWALQNTAMGKRYGASLKVPSTASMLMISTQYRRTVRLVEPNDNFMRPCQWLLLSSRTGQAVALSPEEADAVLPLLRNTRGPAHLIVYSAPVTRRMLHFNDLNYYAVPSLPKYFTIPTLLRIELGIFAGRLYFAWTEYEAMCDYLGIARTVEETYDQDSCFTTKPLSFLHEWLAVLRKGQDFEHTPMGFLTTGKPLLKEHPFFMNRDRDKVEASIPLVATDGIADQHDDDSDDDDHDDDEMFEQNNLPRKSGIVHDKPITFNEEGNEFFGALEEQVNGAGVKESSDGSRASDDSD</sequence>
<feature type="domain" description="DUF3638" evidence="8">
    <location>
        <begin position="2034"/>
        <end position="2254"/>
    </location>
</feature>
<evidence type="ECO:0000259" key="8">
    <source>
        <dbReference type="Pfam" id="PF12340"/>
    </source>
</evidence>
<dbReference type="Pfam" id="PF12340">
    <property type="entry name" value="DUF3638"/>
    <property type="match status" value="1"/>
</dbReference>
<dbReference type="GO" id="GO:0006508">
    <property type="term" value="P:proteolysis"/>
    <property type="evidence" value="ECO:0007669"/>
    <property type="project" value="UniProtKB-KW"/>
</dbReference>
<proteinExistence type="predicted"/>
<dbReference type="InterPro" id="IPR051346">
    <property type="entry name" value="OTU_Deubiquitinase"/>
</dbReference>
<evidence type="ECO:0000256" key="4">
    <source>
        <dbReference type="ARBA" id="ARBA00022786"/>
    </source>
</evidence>
<evidence type="ECO:0000259" key="10">
    <source>
        <dbReference type="Pfam" id="PF20255"/>
    </source>
</evidence>
<feature type="region of interest" description="Disordered" evidence="7">
    <location>
        <begin position="1780"/>
        <end position="1805"/>
    </location>
</feature>
<dbReference type="PANTHER" id="PTHR13367">
    <property type="entry name" value="UBIQUITIN THIOESTERASE"/>
    <property type="match status" value="1"/>
</dbReference>
<keyword evidence="12" id="KW-1185">Reference proteome</keyword>
<dbReference type="EMBL" id="CAOQHR010000013">
    <property type="protein sequence ID" value="CAI6342575.1"/>
    <property type="molecule type" value="Genomic_DNA"/>
</dbReference>
<feature type="domain" description="DUF6606" evidence="10">
    <location>
        <begin position="16"/>
        <end position="284"/>
    </location>
</feature>
<dbReference type="PANTHER" id="PTHR13367:SF32">
    <property type="entry name" value="DUF6606 DOMAIN-CONTAINING PROTEIN"/>
    <property type="match status" value="1"/>
</dbReference>
<accession>A0A9W4XVM9</accession>
<feature type="domain" description="DUF3645" evidence="9">
    <location>
        <begin position="2376"/>
        <end position="2408"/>
    </location>
</feature>
<keyword evidence="5" id="KW-0378">Hydrolase</keyword>
<dbReference type="InterPro" id="IPR046541">
    <property type="entry name" value="DUF6606"/>
</dbReference>
<protein>
    <recommendedName>
        <fullName evidence="2">ubiquitinyl hydrolase 1</fullName>
        <ecNumber evidence="2">3.4.19.12</ecNumber>
    </recommendedName>
</protein>
<keyword evidence="3" id="KW-0645">Protease</keyword>
<dbReference type="OrthoDB" id="3182339at2759"/>
<evidence type="ECO:0000256" key="1">
    <source>
        <dbReference type="ARBA" id="ARBA00000707"/>
    </source>
</evidence>
<feature type="region of interest" description="Disordered" evidence="7">
    <location>
        <begin position="3181"/>
        <end position="3201"/>
    </location>
</feature>
<dbReference type="InterPro" id="IPR022105">
    <property type="entry name" value="DUF3645"/>
</dbReference>
<feature type="compositionally biased region" description="Basic and acidic residues" evidence="7">
    <location>
        <begin position="3189"/>
        <end position="3201"/>
    </location>
</feature>
<feature type="region of interest" description="Disordered" evidence="7">
    <location>
        <begin position="3125"/>
        <end position="3164"/>
    </location>
</feature>
<evidence type="ECO:0000256" key="5">
    <source>
        <dbReference type="ARBA" id="ARBA00022801"/>
    </source>
</evidence>
<comment type="catalytic activity">
    <reaction evidence="1">
        <text>Thiol-dependent hydrolysis of ester, thioester, amide, peptide and isopeptide bonds formed by the C-terminal Gly of ubiquitin (a 76-residue protein attached to proteins as an intracellular targeting signal).</text>
        <dbReference type="EC" id="3.4.19.12"/>
    </reaction>
</comment>
<dbReference type="GO" id="GO:0004843">
    <property type="term" value="F:cysteine-type deubiquitinase activity"/>
    <property type="evidence" value="ECO:0007669"/>
    <property type="project" value="UniProtKB-EC"/>
</dbReference>
<dbReference type="Pfam" id="PF20255">
    <property type="entry name" value="DUF6606"/>
    <property type="match status" value="1"/>
</dbReference>
<evidence type="ECO:0000256" key="3">
    <source>
        <dbReference type="ARBA" id="ARBA00022670"/>
    </source>
</evidence>
<evidence type="ECO:0000313" key="12">
    <source>
        <dbReference type="Proteomes" id="UP001152607"/>
    </source>
</evidence>
<dbReference type="InterPro" id="IPR022099">
    <property type="entry name" value="DUF3638"/>
</dbReference>
<dbReference type="Proteomes" id="UP001152607">
    <property type="component" value="Unassembled WGS sequence"/>
</dbReference>
<reference evidence="11" key="1">
    <citation type="submission" date="2023-01" db="EMBL/GenBank/DDBJ databases">
        <authorList>
            <person name="Van Ghelder C."/>
            <person name="Rancurel C."/>
        </authorList>
    </citation>
    <scope>NUCLEOTIDE SEQUENCE</scope>
    <source>
        <strain evidence="11">CNCM I-4278</strain>
    </source>
</reference>
<evidence type="ECO:0000256" key="6">
    <source>
        <dbReference type="ARBA" id="ARBA00022807"/>
    </source>
</evidence>
<feature type="compositionally biased region" description="Acidic residues" evidence="7">
    <location>
        <begin position="3133"/>
        <end position="3148"/>
    </location>
</feature>
<evidence type="ECO:0000313" key="11">
    <source>
        <dbReference type="EMBL" id="CAI6342575.1"/>
    </source>
</evidence>
<gene>
    <name evidence="11" type="ORF">PDIGIT_LOCUS15785</name>
</gene>
<keyword evidence="6" id="KW-0788">Thiol protease</keyword>
<evidence type="ECO:0000259" key="9">
    <source>
        <dbReference type="Pfam" id="PF12359"/>
    </source>
</evidence>
<evidence type="ECO:0000256" key="2">
    <source>
        <dbReference type="ARBA" id="ARBA00012759"/>
    </source>
</evidence>
<dbReference type="EC" id="3.4.19.12" evidence="2"/>
<keyword evidence="4" id="KW-0833">Ubl conjugation pathway</keyword>
<dbReference type="Pfam" id="PF12359">
    <property type="entry name" value="DUF3645"/>
    <property type="match status" value="1"/>
</dbReference>
<organism evidence="11 12">
    <name type="scientific">Periconia digitata</name>
    <dbReference type="NCBI Taxonomy" id="1303443"/>
    <lineage>
        <taxon>Eukaryota</taxon>
        <taxon>Fungi</taxon>
        <taxon>Dikarya</taxon>
        <taxon>Ascomycota</taxon>
        <taxon>Pezizomycotina</taxon>
        <taxon>Dothideomycetes</taxon>
        <taxon>Pleosporomycetidae</taxon>
        <taxon>Pleosporales</taxon>
        <taxon>Massarineae</taxon>
        <taxon>Periconiaceae</taxon>
        <taxon>Periconia</taxon>
    </lineage>
</organism>
<evidence type="ECO:0000256" key="7">
    <source>
        <dbReference type="SAM" id="MobiDB-lite"/>
    </source>
</evidence>